<protein>
    <submittedName>
        <fullName evidence="1">Uncharacterized protein</fullName>
    </submittedName>
</protein>
<name>A0A6H5HGD3_9HEMI</name>
<dbReference type="Proteomes" id="UP000479000">
    <property type="component" value="Unassembled WGS sequence"/>
</dbReference>
<organism evidence="1 2">
    <name type="scientific">Nesidiocoris tenuis</name>
    <dbReference type="NCBI Taxonomy" id="355587"/>
    <lineage>
        <taxon>Eukaryota</taxon>
        <taxon>Metazoa</taxon>
        <taxon>Ecdysozoa</taxon>
        <taxon>Arthropoda</taxon>
        <taxon>Hexapoda</taxon>
        <taxon>Insecta</taxon>
        <taxon>Pterygota</taxon>
        <taxon>Neoptera</taxon>
        <taxon>Paraneoptera</taxon>
        <taxon>Hemiptera</taxon>
        <taxon>Heteroptera</taxon>
        <taxon>Panheteroptera</taxon>
        <taxon>Cimicomorpha</taxon>
        <taxon>Miridae</taxon>
        <taxon>Dicyphina</taxon>
        <taxon>Nesidiocoris</taxon>
    </lineage>
</organism>
<evidence type="ECO:0000313" key="1">
    <source>
        <dbReference type="EMBL" id="CAB0015285.1"/>
    </source>
</evidence>
<feature type="non-terminal residue" evidence="1">
    <location>
        <position position="56"/>
    </location>
</feature>
<keyword evidence="2" id="KW-1185">Reference proteome</keyword>
<gene>
    <name evidence="1" type="ORF">NTEN_LOCUS19625</name>
</gene>
<dbReference type="EMBL" id="CADCXU010028858">
    <property type="protein sequence ID" value="CAB0015285.1"/>
    <property type="molecule type" value="Genomic_DNA"/>
</dbReference>
<reference evidence="1 2" key="1">
    <citation type="submission" date="2020-02" db="EMBL/GenBank/DDBJ databases">
        <authorList>
            <person name="Ferguson B K."/>
        </authorList>
    </citation>
    <scope>NUCLEOTIDE SEQUENCE [LARGE SCALE GENOMIC DNA]</scope>
</reference>
<proteinExistence type="predicted"/>
<accession>A0A6H5HGD3</accession>
<evidence type="ECO:0000313" key="2">
    <source>
        <dbReference type="Proteomes" id="UP000479000"/>
    </source>
</evidence>
<sequence length="56" mass="6504">MRRSFFLVTSFEERYLLGLKKPGLPNGLDSGRPSQAFSTLMIWSMVKRNIICLLRQ</sequence>
<dbReference type="AlphaFoldDB" id="A0A6H5HGD3"/>